<name>A0A1I3ZTN6_9ACTN</name>
<dbReference type="Proteomes" id="UP000199111">
    <property type="component" value="Unassembled WGS sequence"/>
</dbReference>
<proteinExistence type="predicted"/>
<dbReference type="AlphaFoldDB" id="A0A1I3ZTN6"/>
<gene>
    <name evidence="3" type="ORF">SAMN05216275_12641</name>
</gene>
<dbReference type="InterPro" id="IPR000868">
    <property type="entry name" value="Isochorismatase-like_dom"/>
</dbReference>
<dbReference type="InterPro" id="IPR036380">
    <property type="entry name" value="Isochorismatase-like_sf"/>
</dbReference>
<sequence>MKRALIVIDVQNEYFTGALPITHPPREESLAAVLTAMDTAREHGIPVVVVQHTSPAGSPLFAAGGHSWELHEEVGRRPYDHLVEKTMASAFAGTDLAGWLDAQGVDTLTVAGYMSQNCDESTARDAHHRGLAVEFLSDATGTLALSNRAGSVTAEELHDHVLVVMDSNFASVATVAEWAGAVRSGAPLPRPNIWASTRGHA</sequence>
<protein>
    <submittedName>
        <fullName evidence="3">Nicotinamidase-related amidase</fullName>
    </submittedName>
</protein>
<keyword evidence="1" id="KW-0378">Hydrolase</keyword>
<dbReference type="Gene3D" id="3.40.50.850">
    <property type="entry name" value="Isochorismatase-like"/>
    <property type="match status" value="1"/>
</dbReference>
<dbReference type="RefSeq" id="WP_093890246.1">
    <property type="nucleotide sequence ID" value="NZ_FOQY01000026.1"/>
</dbReference>
<organism evidence="3 4">
    <name type="scientific">Streptosporangium canum</name>
    <dbReference type="NCBI Taxonomy" id="324952"/>
    <lineage>
        <taxon>Bacteria</taxon>
        <taxon>Bacillati</taxon>
        <taxon>Actinomycetota</taxon>
        <taxon>Actinomycetes</taxon>
        <taxon>Streptosporangiales</taxon>
        <taxon>Streptosporangiaceae</taxon>
        <taxon>Streptosporangium</taxon>
    </lineage>
</organism>
<reference evidence="4" key="1">
    <citation type="submission" date="2016-10" db="EMBL/GenBank/DDBJ databases">
        <authorList>
            <person name="Varghese N."/>
            <person name="Submissions S."/>
        </authorList>
    </citation>
    <scope>NUCLEOTIDE SEQUENCE [LARGE SCALE GENOMIC DNA]</scope>
    <source>
        <strain evidence="4">CGMCC 4.2126</strain>
    </source>
</reference>
<dbReference type="PANTHER" id="PTHR43540">
    <property type="entry name" value="PEROXYUREIDOACRYLATE/UREIDOACRYLATE AMIDOHYDROLASE-RELATED"/>
    <property type="match status" value="1"/>
</dbReference>
<feature type="domain" description="Isochorismatase-like" evidence="2">
    <location>
        <begin position="4"/>
        <end position="177"/>
    </location>
</feature>
<keyword evidence="4" id="KW-1185">Reference proteome</keyword>
<dbReference type="Pfam" id="PF00857">
    <property type="entry name" value="Isochorismatase"/>
    <property type="match status" value="1"/>
</dbReference>
<evidence type="ECO:0000313" key="3">
    <source>
        <dbReference type="EMBL" id="SFK47482.1"/>
    </source>
</evidence>
<dbReference type="CDD" id="cd01014">
    <property type="entry name" value="nicotinamidase_related"/>
    <property type="match status" value="1"/>
</dbReference>
<dbReference type="GeneID" id="96301622"/>
<dbReference type="GO" id="GO:0016787">
    <property type="term" value="F:hydrolase activity"/>
    <property type="evidence" value="ECO:0007669"/>
    <property type="project" value="UniProtKB-KW"/>
</dbReference>
<dbReference type="EMBL" id="FOQY01000026">
    <property type="protein sequence ID" value="SFK47482.1"/>
    <property type="molecule type" value="Genomic_DNA"/>
</dbReference>
<dbReference type="InterPro" id="IPR050272">
    <property type="entry name" value="Isochorismatase-like_hydrls"/>
</dbReference>
<dbReference type="PANTHER" id="PTHR43540:SF6">
    <property type="entry name" value="ISOCHORISMATASE-LIKE DOMAIN-CONTAINING PROTEIN"/>
    <property type="match status" value="1"/>
</dbReference>
<dbReference type="SUPFAM" id="SSF52499">
    <property type="entry name" value="Isochorismatase-like hydrolases"/>
    <property type="match status" value="1"/>
</dbReference>
<accession>A0A1I3ZTN6</accession>
<evidence type="ECO:0000256" key="1">
    <source>
        <dbReference type="ARBA" id="ARBA00022801"/>
    </source>
</evidence>
<evidence type="ECO:0000313" key="4">
    <source>
        <dbReference type="Proteomes" id="UP000199111"/>
    </source>
</evidence>
<evidence type="ECO:0000259" key="2">
    <source>
        <dbReference type="Pfam" id="PF00857"/>
    </source>
</evidence>